<dbReference type="GO" id="GO:0003887">
    <property type="term" value="F:DNA-directed DNA polymerase activity"/>
    <property type="evidence" value="ECO:0007669"/>
    <property type="project" value="TreeGrafter"/>
</dbReference>
<dbReference type="GO" id="GO:0009432">
    <property type="term" value="P:SOS response"/>
    <property type="evidence" value="ECO:0007669"/>
    <property type="project" value="TreeGrafter"/>
</dbReference>
<dbReference type="SUPFAM" id="SSF100879">
    <property type="entry name" value="Lesion bypass DNA polymerase (Y-family), little finger domain"/>
    <property type="match status" value="1"/>
</dbReference>
<reference evidence="4" key="1">
    <citation type="submission" date="2017-09" db="EMBL/GenBank/DDBJ databases">
        <title>Depth-based differentiation of microbial function through sediment-hosted aquifers and enrichment of novel symbionts in the deep terrestrial subsurface.</title>
        <authorList>
            <person name="Probst A.J."/>
            <person name="Ladd B."/>
            <person name="Jarett J.K."/>
            <person name="Geller-Mcgrath D.E."/>
            <person name="Sieber C.M.K."/>
            <person name="Emerson J.B."/>
            <person name="Anantharaman K."/>
            <person name="Thomas B.C."/>
            <person name="Malmstrom R."/>
            <person name="Stieglmeier M."/>
            <person name="Klingl A."/>
            <person name="Woyke T."/>
            <person name="Ryan C.M."/>
            <person name="Banfield J.F."/>
        </authorList>
    </citation>
    <scope>NUCLEOTIDE SEQUENCE [LARGE SCALE GENOMIC DNA]</scope>
</reference>
<dbReference type="GO" id="GO:0006281">
    <property type="term" value="P:DNA repair"/>
    <property type="evidence" value="ECO:0007669"/>
    <property type="project" value="InterPro"/>
</dbReference>
<evidence type="ECO:0000256" key="1">
    <source>
        <dbReference type="ARBA" id="ARBA00010945"/>
    </source>
</evidence>
<dbReference type="Gene3D" id="3.30.70.270">
    <property type="match status" value="1"/>
</dbReference>
<dbReference type="Pfam" id="PF11799">
    <property type="entry name" value="IMS_C"/>
    <property type="match status" value="1"/>
</dbReference>
<evidence type="ECO:0000313" key="4">
    <source>
        <dbReference type="Proteomes" id="UP000231383"/>
    </source>
</evidence>
<dbReference type="InterPro" id="IPR050116">
    <property type="entry name" value="DNA_polymerase-Y"/>
</dbReference>
<dbReference type="Gene3D" id="1.10.150.20">
    <property type="entry name" value="5' to 3' exonuclease, C-terminal subdomain"/>
    <property type="match status" value="1"/>
</dbReference>
<evidence type="ECO:0000313" key="3">
    <source>
        <dbReference type="EMBL" id="PJC33712.1"/>
    </source>
</evidence>
<dbReference type="InterPro" id="IPR036775">
    <property type="entry name" value="DNA_pol_Y-fam_lit_finger_sf"/>
</dbReference>
<comment type="caution">
    <text evidence="3">The sequence shown here is derived from an EMBL/GenBank/DDBJ whole genome shotgun (WGS) entry which is preliminary data.</text>
</comment>
<dbReference type="EMBL" id="PFSC01000031">
    <property type="protein sequence ID" value="PJC33712.1"/>
    <property type="molecule type" value="Genomic_DNA"/>
</dbReference>
<dbReference type="InterPro" id="IPR043128">
    <property type="entry name" value="Rev_trsase/Diguanyl_cyclase"/>
</dbReference>
<dbReference type="GO" id="GO:0005829">
    <property type="term" value="C:cytosol"/>
    <property type="evidence" value="ECO:0007669"/>
    <property type="project" value="TreeGrafter"/>
</dbReference>
<protein>
    <recommendedName>
        <fullName evidence="2">UmuC domain-containing protein</fullName>
    </recommendedName>
</protein>
<dbReference type="InterPro" id="IPR017961">
    <property type="entry name" value="DNA_pol_Y-fam_little_finger"/>
</dbReference>
<evidence type="ECO:0000259" key="2">
    <source>
        <dbReference type="PROSITE" id="PS50173"/>
    </source>
</evidence>
<dbReference type="PROSITE" id="PS50173">
    <property type="entry name" value="UMUC"/>
    <property type="match status" value="1"/>
</dbReference>
<dbReference type="Proteomes" id="UP000231383">
    <property type="component" value="Unassembled WGS sequence"/>
</dbReference>
<name>A0A2M8F339_9BACT</name>
<dbReference type="PANTHER" id="PTHR11076">
    <property type="entry name" value="DNA REPAIR POLYMERASE UMUC / TRANSFERASE FAMILY MEMBER"/>
    <property type="match status" value="1"/>
</dbReference>
<dbReference type="Gene3D" id="3.40.1170.60">
    <property type="match status" value="1"/>
</dbReference>
<sequence length="456" mass="52011">MYSMRPMGTLTLGSTLILKHCTGNSWRSRMETPDLHNLPINPNPPSIMHIDLNSYFATIEQQANKHLRGKPVLIAAYDSPRGCVVAPSKEAKKAGIKVGNRVLEARLIAPNAVVRTPDTALIRDAHVKFNKICRDYSPNVVPKSIDELVIDFAGMDYYLKDRSLTEIAQEIKGRIQKEVGEWVTCSVGISTNRFLAKVAASYQKPDGLVVIDQTNILKIYSTMELTDLPYIKYKNQARLKEAGIFTIADFLQADAEVLKARVFESVNGYAWYKRIRGWEVDAIEFARKSFGQDYMLQKVTRDPKVLAQILLKLCEKMGRRLRRHGNVAYRIHTSCIFVDRTWWHQQKKFRSPMYTTLELFRAAQYILDLRPDEIKKIAKISVSCYDLAPSKSSQISLFEDAENKMRKVSDALDEINNRYGEFVITPAAMMSMDKTVVDRIAFGAVKEIQDLYESYS</sequence>
<dbReference type="SUPFAM" id="SSF56672">
    <property type="entry name" value="DNA/RNA polymerases"/>
    <property type="match status" value="1"/>
</dbReference>
<dbReference type="Pfam" id="PF00817">
    <property type="entry name" value="IMS"/>
    <property type="match status" value="1"/>
</dbReference>
<feature type="domain" description="UmuC" evidence="2">
    <location>
        <begin position="47"/>
        <end position="232"/>
    </location>
</feature>
<dbReference type="GO" id="GO:0003684">
    <property type="term" value="F:damaged DNA binding"/>
    <property type="evidence" value="ECO:0007669"/>
    <property type="project" value="InterPro"/>
</dbReference>
<dbReference type="PANTHER" id="PTHR11076:SF33">
    <property type="entry name" value="DNA POLYMERASE KAPPA"/>
    <property type="match status" value="1"/>
</dbReference>
<dbReference type="AlphaFoldDB" id="A0A2M8F339"/>
<proteinExistence type="inferred from homology"/>
<dbReference type="Gene3D" id="3.30.1490.100">
    <property type="entry name" value="DNA polymerase, Y-family, little finger domain"/>
    <property type="match status" value="1"/>
</dbReference>
<dbReference type="GO" id="GO:0042276">
    <property type="term" value="P:error-prone translesion synthesis"/>
    <property type="evidence" value="ECO:0007669"/>
    <property type="project" value="TreeGrafter"/>
</dbReference>
<dbReference type="InterPro" id="IPR043502">
    <property type="entry name" value="DNA/RNA_pol_sf"/>
</dbReference>
<organism evidence="3 4">
    <name type="scientific">Candidatus Roizmanbacteria bacterium CG_4_9_14_0_2_um_filter_39_13</name>
    <dbReference type="NCBI Taxonomy" id="1974839"/>
    <lineage>
        <taxon>Bacteria</taxon>
        <taxon>Candidatus Roizmaniibacteriota</taxon>
    </lineage>
</organism>
<dbReference type="InterPro" id="IPR001126">
    <property type="entry name" value="UmuC"/>
</dbReference>
<accession>A0A2M8F339</accession>
<gene>
    <name evidence="3" type="ORF">CO051_01155</name>
</gene>
<comment type="similarity">
    <text evidence="1">Belongs to the DNA polymerase type-Y family.</text>
</comment>